<dbReference type="EMBL" id="CP040098">
    <property type="protein sequence ID" value="QCQ23358.1"/>
    <property type="molecule type" value="Genomic_DNA"/>
</dbReference>
<protein>
    <recommendedName>
        <fullName evidence="5">4Fe-4S domain-containing protein</fullName>
    </recommendedName>
</protein>
<dbReference type="PROSITE" id="PS51656">
    <property type="entry name" value="4FE4S"/>
    <property type="match status" value="1"/>
</dbReference>
<proteinExistence type="predicted"/>
<dbReference type="EMBL" id="CP040098">
    <property type="protein sequence ID" value="QCQ20728.1"/>
    <property type="molecule type" value="Genomic_DNA"/>
</dbReference>
<evidence type="ECO:0000313" key="7">
    <source>
        <dbReference type="EMBL" id="QCQ23358.1"/>
    </source>
</evidence>
<dbReference type="Pfam" id="PF04060">
    <property type="entry name" value="FeS"/>
    <property type="match status" value="1"/>
</dbReference>
<keyword evidence="2" id="KW-0479">Metal-binding</keyword>
<sequence>MKPCGVKRAEGDTGGVMDSRLHRREGYTFQLVNIDCMRQSTRFNVIMELDESIEELLPYLAAVLPGCTYIHGSGVISVMDDGHIAGITGRRITFTDVGDENEAEALCRRYFETIQEVTSRKDTVAPVFEKRQDLTVLEIFRALPATNCGGCGYSTCMAFAAGVFRRETTIERCPPLAENPRRYAALFHKLALNGHRIPESAHPGRETLR</sequence>
<dbReference type="InterPro" id="IPR051069">
    <property type="entry name" value="ACDS_complex_subunit"/>
</dbReference>
<evidence type="ECO:0000313" key="8">
    <source>
        <dbReference type="Proteomes" id="UP000298602"/>
    </source>
</evidence>
<dbReference type="GO" id="GO:0051539">
    <property type="term" value="F:4 iron, 4 sulfur cluster binding"/>
    <property type="evidence" value="ECO:0007669"/>
    <property type="project" value="UniProtKB-KW"/>
</dbReference>
<dbReference type="InterPro" id="IPR007202">
    <property type="entry name" value="4Fe-4S_dom"/>
</dbReference>
<dbReference type="PANTHER" id="PTHR36214:SF3">
    <property type="entry name" value="ACETYL-COA DECARBONYLASE_SYNTHASE COMPLEX SUBUNIT GAMMA"/>
    <property type="match status" value="1"/>
</dbReference>
<dbReference type="KEGG" id="dax:FDQ92_00020"/>
<evidence type="ECO:0000256" key="1">
    <source>
        <dbReference type="ARBA" id="ARBA00022485"/>
    </source>
</evidence>
<dbReference type="OrthoDB" id="9789936at2"/>
<dbReference type="Proteomes" id="UP000298602">
    <property type="component" value="Chromosome"/>
</dbReference>
<gene>
    <name evidence="6" type="ORF">FDQ92_00020</name>
    <name evidence="7" type="ORF">FDQ92_14985</name>
</gene>
<evidence type="ECO:0000313" key="6">
    <source>
        <dbReference type="EMBL" id="QCQ20728.1"/>
    </source>
</evidence>
<evidence type="ECO:0000259" key="5">
    <source>
        <dbReference type="PROSITE" id="PS51656"/>
    </source>
</evidence>
<dbReference type="GO" id="GO:0046872">
    <property type="term" value="F:metal ion binding"/>
    <property type="evidence" value="ECO:0007669"/>
    <property type="project" value="UniProtKB-KW"/>
</dbReference>
<dbReference type="PANTHER" id="PTHR36214">
    <property type="match status" value="1"/>
</dbReference>
<reference evidence="6 8" key="2">
    <citation type="submission" date="2019-05" db="EMBL/GenBank/DDBJ databases">
        <authorList>
            <person name="Suflita J.M."/>
            <person name="Marks C.R."/>
        </authorList>
    </citation>
    <scope>NUCLEOTIDE SEQUENCE [LARGE SCALE GENOMIC DNA]</scope>
    <source>
        <strain evidence="6 8">ALDC</strain>
    </source>
</reference>
<keyword evidence="8" id="KW-1185">Reference proteome</keyword>
<reference evidence="6 8" key="1">
    <citation type="submission" date="2019-05" db="EMBL/GenBank/DDBJ databases">
        <title>The Complete Genome Sequence of the n-alkane-degrading Desulfoglaeba alkanexedens ALDC reveals multiple alkylsuccinate synthase gene clusters.</title>
        <authorList>
            <person name="Callaghan A.V."/>
            <person name="Davidova I.A."/>
            <person name="Duncan K.E."/>
            <person name="Morris B."/>
            <person name="McInerney M.J."/>
        </authorList>
    </citation>
    <scope>NUCLEOTIDE SEQUENCE [LARGE SCALE GENOMIC DNA]</scope>
    <source>
        <strain evidence="6 8">ALDC</strain>
    </source>
</reference>
<evidence type="ECO:0000256" key="3">
    <source>
        <dbReference type="ARBA" id="ARBA00023004"/>
    </source>
</evidence>
<keyword evidence="1" id="KW-0004">4Fe-4S</keyword>
<organism evidence="6 8">
    <name type="scientific">Desulfoglaeba alkanexedens ALDC</name>
    <dbReference type="NCBI Taxonomy" id="980445"/>
    <lineage>
        <taxon>Bacteria</taxon>
        <taxon>Pseudomonadati</taxon>
        <taxon>Thermodesulfobacteriota</taxon>
        <taxon>Syntrophobacteria</taxon>
        <taxon>Syntrophobacterales</taxon>
        <taxon>Syntrophobacteraceae</taxon>
        <taxon>Desulfoglaeba</taxon>
    </lineage>
</organism>
<dbReference type="KEGG" id="dax:FDQ92_14985"/>
<dbReference type="Gene3D" id="1.10.15.40">
    <property type="entry name" value="Electron transport complex subunit B, putative Fe-S cluster"/>
    <property type="match status" value="1"/>
</dbReference>
<keyword evidence="3" id="KW-0408">Iron</keyword>
<evidence type="ECO:0000256" key="4">
    <source>
        <dbReference type="ARBA" id="ARBA00023014"/>
    </source>
</evidence>
<keyword evidence="4" id="KW-0411">Iron-sulfur</keyword>
<accession>A0A4P8KZ47</accession>
<feature type="domain" description="4Fe-4S" evidence="5">
    <location>
        <begin position="131"/>
        <end position="192"/>
    </location>
</feature>
<dbReference type="AlphaFoldDB" id="A0A4P8KZ47"/>
<evidence type="ECO:0000256" key="2">
    <source>
        <dbReference type="ARBA" id="ARBA00022723"/>
    </source>
</evidence>
<name>A0A4P8KZ47_9BACT</name>